<name>A0AAV4J9U3_9GAST</name>
<comment type="caution">
    <text evidence="2">The sequence shown here is derived from an EMBL/GenBank/DDBJ whole genome shotgun (WGS) entry which is preliminary data.</text>
</comment>
<evidence type="ECO:0000313" key="3">
    <source>
        <dbReference type="Proteomes" id="UP000762676"/>
    </source>
</evidence>
<sequence>MGHFAKECRSRLHVAAAHADVIMCSYCNRRGHQVNECWKKQTEERSPKGTHAVAGVQQVGETCGHHQLKCGCKLPVLSAACGEQKTMKMPLALGSLDGKPVSVLRDSGCSCVVVRKGLGKGSGKGGKTLVVTLADGSNLAAESTQAFLDCPYFRGKVEAVEMESPLYDVILGNIVGAKCPGTVVEDSLNLNKAEGKEALAAQTRAASQRKDLKPLITPSSPD</sequence>
<dbReference type="SUPFAM" id="SSF57756">
    <property type="entry name" value="Retrovirus zinc finger-like domains"/>
    <property type="match status" value="1"/>
</dbReference>
<dbReference type="Gene3D" id="4.10.60.10">
    <property type="entry name" value="Zinc finger, CCHC-type"/>
    <property type="match status" value="1"/>
</dbReference>
<dbReference type="PANTHER" id="PTHR46888:SF1">
    <property type="entry name" value="RIBONUCLEASE H"/>
    <property type="match status" value="1"/>
</dbReference>
<dbReference type="InterPro" id="IPR036875">
    <property type="entry name" value="Znf_CCHC_sf"/>
</dbReference>
<dbReference type="PANTHER" id="PTHR46888">
    <property type="entry name" value="ZINC KNUCKLE DOMAINCONTAINING PROTEIN-RELATED"/>
    <property type="match status" value="1"/>
</dbReference>
<dbReference type="GO" id="GO:0008270">
    <property type="term" value="F:zinc ion binding"/>
    <property type="evidence" value="ECO:0007669"/>
    <property type="project" value="InterPro"/>
</dbReference>
<dbReference type="GO" id="GO:0003676">
    <property type="term" value="F:nucleic acid binding"/>
    <property type="evidence" value="ECO:0007669"/>
    <property type="project" value="InterPro"/>
</dbReference>
<gene>
    <name evidence="2" type="ORF">ElyMa_006873500</name>
</gene>
<protein>
    <submittedName>
        <fullName evidence="2">Reverse transcriptase</fullName>
    </submittedName>
</protein>
<dbReference type="GO" id="GO:0003964">
    <property type="term" value="F:RNA-directed DNA polymerase activity"/>
    <property type="evidence" value="ECO:0007669"/>
    <property type="project" value="UniProtKB-KW"/>
</dbReference>
<keyword evidence="2" id="KW-0808">Transferase</keyword>
<evidence type="ECO:0000256" key="1">
    <source>
        <dbReference type="SAM" id="MobiDB-lite"/>
    </source>
</evidence>
<dbReference type="AlphaFoldDB" id="A0AAV4J9U3"/>
<organism evidence="2 3">
    <name type="scientific">Elysia marginata</name>
    <dbReference type="NCBI Taxonomy" id="1093978"/>
    <lineage>
        <taxon>Eukaryota</taxon>
        <taxon>Metazoa</taxon>
        <taxon>Spiralia</taxon>
        <taxon>Lophotrochozoa</taxon>
        <taxon>Mollusca</taxon>
        <taxon>Gastropoda</taxon>
        <taxon>Heterobranchia</taxon>
        <taxon>Euthyneura</taxon>
        <taxon>Panpulmonata</taxon>
        <taxon>Sacoglossa</taxon>
        <taxon>Placobranchoidea</taxon>
        <taxon>Plakobranchidae</taxon>
        <taxon>Elysia</taxon>
    </lineage>
</organism>
<keyword evidence="2" id="KW-0695">RNA-directed DNA polymerase</keyword>
<dbReference type="EMBL" id="BMAT01013750">
    <property type="protein sequence ID" value="GFS19444.1"/>
    <property type="molecule type" value="Genomic_DNA"/>
</dbReference>
<evidence type="ECO:0000313" key="2">
    <source>
        <dbReference type="EMBL" id="GFS19444.1"/>
    </source>
</evidence>
<reference evidence="2 3" key="1">
    <citation type="journal article" date="2021" name="Elife">
        <title>Chloroplast acquisition without the gene transfer in kleptoplastic sea slugs, Plakobranchus ocellatus.</title>
        <authorList>
            <person name="Maeda T."/>
            <person name="Takahashi S."/>
            <person name="Yoshida T."/>
            <person name="Shimamura S."/>
            <person name="Takaki Y."/>
            <person name="Nagai Y."/>
            <person name="Toyoda A."/>
            <person name="Suzuki Y."/>
            <person name="Arimoto A."/>
            <person name="Ishii H."/>
            <person name="Satoh N."/>
            <person name="Nishiyama T."/>
            <person name="Hasebe M."/>
            <person name="Maruyama T."/>
            <person name="Minagawa J."/>
            <person name="Obokata J."/>
            <person name="Shigenobu S."/>
        </authorList>
    </citation>
    <scope>NUCLEOTIDE SEQUENCE [LARGE SCALE GENOMIC DNA]</scope>
</reference>
<accession>A0AAV4J9U3</accession>
<proteinExistence type="predicted"/>
<feature type="region of interest" description="Disordered" evidence="1">
    <location>
        <begin position="201"/>
        <end position="222"/>
    </location>
</feature>
<dbReference type="Proteomes" id="UP000762676">
    <property type="component" value="Unassembled WGS sequence"/>
</dbReference>
<keyword evidence="3" id="KW-1185">Reference proteome</keyword>
<keyword evidence="2" id="KW-0548">Nucleotidyltransferase</keyword>